<evidence type="ECO:0000313" key="1">
    <source>
        <dbReference type="EMBL" id="MEX3743880.1"/>
    </source>
</evidence>
<dbReference type="Proteomes" id="UP001558534">
    <property type="component" value="Unassembled WGS sequence"/>
</dbReference>
<dbReference type="RefSeq" id="WP_368634903.1">
    <property type="nucleotide sequence ID" value="NZ_JBFRHK010000001.1"/>
</dbReference>
<name>A0ABV3VR86_9BACI</name>
<protein>
    <submittedName>
        <fullName evidence="1">Uncharacterized protein</fullName>
    </submittedName>
</protein>
<comment type="caution">
    <text evidence="1">The sequence shown here is derived from an EMBL/GenBank/DDBJ whole genome shotgun (WGS) entry which is preliminary data.</text>
</comment>
<accession>A0ABV3VR86</accession>
<dbReference type="EMBL" id="JBFRHK010000001">
    <property type="protein sequence ID" value="MEX3743880.1"/>
    <property type="molecule type" value="Genomic_DNA"/>
</dbReference>
<proteinExistence type="predicted"/>
<gene>
    <name evidence="1" type="ORF">AB1300_01895</name>
</gene>
<sequence length="99" mass="11342">MKSNCYSPSTTLKQGELLASPFQNAQKSAKAHGTNIETKAMRKRFSTDQYQCIGVIPFGVMEETLDTSIQKQRVHEINFYHSGKEIARWLVKKSEYNKL</sequence>
<keyword evidence="2" id="KW-1185">Reference proteome</keyword>
<organism evidence="1 2">
    <name type="scientific">Lysinibacillus xylanilyticus</name>
    <dbReference type="NCBI Taxonomy" id="582475"/>
    <lineage>
        <taxon>Bacteria</taxon>
        <taxon>Bacillati</taxon>
        <taxon>Bacillota</taxon>
        <taxon>Bacilli</taxon>
        <taxon>Bacillales</taxon>
        <taxon>Bacillaceae</taxon>
        <taxon>Lysinibacillus</taxon>
    </lineage>
</organism>
<reference evidence="1 2" key="1">
    <citation type="submission" date="2024-07" db="EMBL/GenBank/DDBJ databases">
        <title>Characterization of a bacterium isolated from hydrolysated instant sea cucumber by whole-genome sequencing and metabolomics.</title>
        <authorList>
            <person name="Luo X."/>
            <person name="Zhang Z."/>
            <person name="Zheng Z."/>
            <person name="Zhang W."/>
            <person name="Ming T."/>
            <person name="Jiao L."/>
            <person name="Su X."/>
            <person name="Kong F."/>
            <person name="Xu J."/>
        </authorList>
    </citation>
    <scope>NUCLEOTIDE SEQUENCE [LARGE SCALE GENOMIC DNA]</scope>
    <source>
        <strain evidence="1 2">XL-2024</strain>
    </source>
</reference>
<evidence type="ECO:0000313" key="2">
    <source>
        <dbReference type="Proteomes" id="UP001558534"/>
    </source>
</evidence>